<dbReference type="AlphaFoldDB" id="A0A517SCW7"/>
<evidence type="ECO:0000313" key="3">
    <source>
        <dbReference type="EMBL" id="QDT53974.1"/>
    </source>
</evidence>
<dbReference type="GO" id="GO:0004407">
    <property type="term" value="F:histone deacetylase activity"/>
    <property type="evidence" value="ECO:0007669"/>
    <property type="project" value="TreeGrafter"/>
</dbReference>
<dbReference type="InterPro" id="IPR023801">
    <property type="entry name" value="His_deacetylse_dom"/>
</dbReference>
<dbReference type="PANTHER" id="PTHR10625">
    <property type="entry name" value="HISTONE DEACETYLASE HDAC1-RELATED"/>
    <property type="match status" value="1"/>
</dbReference>
<dbReference type="InParanoid" id="A0A517SCW7"/>
<reference evidence="3 4" key="1">
    <citation type="submission" date="2019-02" db="EMBL/GenBank/DDBJ databases">
        <title>Deep-cultivation of Planctomycetes and their phenomic and genomic characterization uncovers novel biology.</title>
        <authorList>
            <person name="Wiegand S."/>
            <person name="Jogler M."/>
            <person name="Boedeker C."/>
            <person name="Pinto D."/>
            <person name="Vollmers J."/>
            <person name="Rivas-Marin E."/>
            <person name="Kohn T."/>
            <person name="Peeters S.H."/>
            <person name="Heuer A."/>
            <person name="Rast P."/>
            <person name="Oberbeckmann S."/>
            <person name="Bunk B."/>
            <person name="Jeske O."/>
            <person name="Meyerdierks A."/>
            <person name="Storesund J.E."/>
            <person name="Kallscheuer N."/>
            <person name="Luecker S."/>
            <person name="Lage O.M."/>
            <person name="Pohl T."/>
            <person name="Merkel B.J."/>
            <person name="Hornburger P."/>
            <person name="Mueller R.-W."/>
            <person name="Bruemmer F."/>
            <person name="Labrenz M."/>
            <person name="Spormann A.M."/>
            <person name="Op den Camp H."/>
            <person name="Overmann J."/>
            <person name="Amann R."/>
            <person name="Jetten M.S.M."/>
            <person name="Mascher T."/>
            <person name="Medema M.H."/>
            <person name="Devos D.P."/>
            <person name="Kaster A.-K."/>
            <person name="Ovreas L."/>
            <person name="Rohde M."/>
            <person name="Galperin M.Y."/>
            <person name="Jogler C."/>
        </authorList>
    </citation>
    <scope>NUCLEOTIDE SEQUENCE [LARGE SCALE GENOMIC DNA]</scope>
    <source>
        <strain evidence="3 4">Pan44</strain>
    </source>
</reference>
<dbReference type="GO" id="GO:0040029">
    <property type="term" value="P:epigenetic regulation of gene expression"/>
    <property type="evidence" value="ECO:0007669"/>
    <property type="project" value="TreeGrafter"/>
</dbReference>
<organism evidence="3 4">
    <name type="scientific">Caulifigura coniformis</name>
    <dbReference type="NCBI Taxonomy" id="2527983"/>
    <lineage>
        <taxon>Bacteria</taxon>
        <taxon>Pseudomonadati</taxon>
        <taxon>Planctomycetota</taxon>
        <taxon>Planctomycetia</taxon>
        <taxon>Planctomycetales</taxon>
        <taxon>Planctomycetaceae</taxon>
        <taxon>Caulifigura</taxon>
    </lineage>
</organism>
<dbReference type="Pfam" id="PF00850">
    <property type="entry name" value="Hist_deacetyl"/>
    <property type="match status" value="1"/>
</dbReference>
<dbReference type="Gene3D" id="3.40.800.20">
    <property type="entry name" value="Histone deacetylase domain"/>
    <property type="match status" value="1"/>
</dbReference>
<dbReference type="PANTHER" id="PTHR10625:SF10">
    <property type="entry name" value="HISTONE DEACETYLASE HDAC1"/>
    <property type="match status" value="1"/>
</dbReference>
<keyword evidence="3" id="KW-0378">Hydrolase</keyword>
<dbReference type="EC" id="3.5.1.-" evidence="3"/>
<keyword evidence="4" id="KW-1185">Reference proteome</keyword>
<protein>
    <submittedName>
        <fullName evidence="3">Histone deacetylase-like amidohydrolase</fullName>
        <ecNumber evidence="3">3.5.1.-</ecNumber>
    </submittedName>
</protein>
<dbReference type="SUPFAM" id="SSF52768">
    <property type="entry name" value="Arginase/deacetylase"/>
    <property type="match status" value="1"/>
</dbReference>
<dbReference type="CDD" id="cd09992">
    <property type="entry name" value="HDAC_classII"/>
    <property type="match status" value="1"/>
</dbReference>
<evidence type="ECO:0000256" key="1">
    <source>
        <dbReference type="ARBA" id="ARBA00005947"/>
    </source>
</evidence>
<sequence length="310" mass="33648">MSLTLFSDPLFLDHKTGRHPESPQRLEAIHTRLTDERMKQLGRRGAIRRATLEEVTRIHGRDYVGRLEKLAAAGGGRLDADTVMSPESYDVAMTAAGTSIAAVDTVLKGDSTRALCLARPPGHHALADEAMGFCLLNNVAIAAAHARTHHQLDRVLIVDWDIHHGNGTQDLFYSDGQVVFFSSQRFPFWPGTGAKDETGVGPGLGATFNLPVAYGTEPADFQKAFESRLNAAVRRAKPQLILLSAGFDAHRDDPIGDLGLGNEDFEILTRRLCEVADAECGGKLVSLLEGGYNVDRLAECVDLHAEGLSR</sequence>
<dbReference type="GO" id="GO:0016787">
    <property type="term" value="F:hydrolase activity"/>
    <property type="evidence" value="ECO:0007669"/>
    <property type="project" value="UniProtKB-KW"/>
</dbReference>
<proteinExistence type="inferred from homology"/>
<dbReference type="OrthoDB" id="9808367at2"/>
<dbReference type="InterPro" id="IPR000286">
    <property type="entry name" value="HDACs"/>
</dbReference>
<dbReference type="EMBL" id="CP036271">
    <property type="protein sequence ID" value="QDT53974.1"/>
    <property type="molecule type" value="Genomic_DNA"/>
</dbReference>
<dbReference type="PRINTS" id="PR01270">
    <property type="entry name" value="HDASUPER"/>
</dbReference>
<dbReference type="RefSeq" id="WP_145029626.1">
    <property type="nucleotide sequence ID" value="NZ_CP036271.1"/>
</dbReference>
<feature type="domain" description="Histone deacetylase" evidence="2">
    <location>
        <begin position="19"/>
        <end position="307"/>
    </location>
</feature>
<evidence type="ECO:0000313" key="4">
    <source>
        <dbReference type="Proteomes" id="UP000315700"/>
    </source>
</evidence>
<dbReference type="InterPro" id="IPR023696">
    <property type="entry name" value="Ureohydrolase_dom_sf"/>
</dbReference>
<dbReference type="InterPro" id="IPR037138">
    <property type="entry name" value="His_deacetylse_dom_sf"/>
</dbReference>
<evidence type="ECO:0000259" key="2">
    <source>
        <dbReference type="Pfam" id="PF00850"/>
    </source>
</evidence>
<dbReference type="Proteomes" id="UP000315700">
    <property type="component" value="Chromosome"/>
</dbReference>
<dbReference type="KEGG" id="ccos:Pan44_20010"/>
<accession>A0A517SCW7</accession>
<name>A0A517SCW7_9PLAN</name>
<gene>
    <name evidence="3" type="primary">hdaH</name>
    <name evidence="3" type="ORF">Pan44_20010</name>
</gene>
<comment type="similarity">
    <text evidence="1">Belongs to the histone deacetylase family.</text>
</comment>